<dbReference type="OrthoDB" id="9780606at2"/>
<accession>A0A1E5XLM1</accession>
<comment type="caution">
    <text evidence="2">The sequence shown here is derived from an EMBL/GenBank/DDBJ whole genome shotgun (WGS) entry which is preliminary data.</text>
</comment>
<feature type="domain" description="PD-(D/E)XK endonuclease-like" evidence="1">
    <location>
        <begin position="704"/>
        <end position="901"/>
    </location>
</feature>
<dbReference type="NCBIfam" id="TIGR02786">
    <property type="entry name" value="addB_alphas"/>
    <property type="match status" value="1"/>
</dbReference>
<sequence>MRRDSLFTIAPHAPFLATLAERVLDGRLLGDWPRHGAFWLSDITIILPTRRARFVLAEEFARRLGGTVLLPDIRTFGGEVADEEPFLPPFDAPASKPAASLLERRLTLSHLVRLFAERAESFATPPNPAEIFWLADSLGEVMDDFTIAGIATEKLKELVPEELADNWQKVLEFLDVALKAWPAILAERGRIDAATARNERLLRQAGAASFVYGDRPVIAAGSTGSIPATAALLKAVAALPRGVVVLPGLDTSFTPDRHDRMINGETTQGHPQYGLMKLLRSLEAGVGEVVELGGETPRTALVQAALAPASETPAWPILRADIPVSRALEGVSILAARNADVEARAIALAARATLAEKKTVGIVARDQTLARRIAAELNRHGVVVDDAAGTPLFQSAAGRLARQVLAIATDDYAPVDIISLLRNAAVSLGLDRFLVRRLTDHLDLRLRSERPGAGIAGLRGLSDHAELPELLDRLDAAMAPIVTLRTRERITAPELASALLTTLDALIAEAELPGMAELRRWAEELVALDQGGTAFQPFDLEAVLEALLTGTKTQNPVPARDDIHIWGELEARLMNPDLMILAGMNEDIWPPVADPGPWLSRGMRIGIGLEPPERRQGQAAHDFVMAAGNAEVIIAYAERIGTSPALPSPLLQRLYAFIGESEAKLARARGMRWLAQADAIDHAGVPRPADRPAPNPPARIRPRRLSITEIEPLMRSPYDIYARHVLALKRIEPLGTEPSARERGTMIHGVFEKFVHAGLDLELPEALPEMMEMARDAFAGLDAIKERRDIWLKRFERAARQFLDYERRRDAEIVERHAETKGEWLFPALDNFVLVGKADRLDLKRDGTLEIIDFKTGGVPQPKDMTAFDAPQLLLEAAMARAGVFPGISPRDSSALTYIKIGLGPAAFQIKPFKLIKGMSLMAAVGEIERRLQRHVEAFLLVDGLPMAARIRPRVETGRKSYPGPYDHLARTDEWTLTAGVDDP</sequence>
<gene>
    <name evidence="2" type="ORF">VW23_025155</name>
</gene>
<dbReference type="Pfam" id="PF12705">
    <property type="entry name" value="PDDEXK_1"/>
    <property type="match status" value="1"/>
</dbReference>
<evidence type="ECO:0000313" key="2">
    <source>
        <dbReference type="EMBL" id="OEO29501.1"/>
    </source>
</evidence>
<dbReference type="InterPro" id="IPR027417">
    <property type="entry name" value="P-loop_NTPase"/>
</dbReference>
<proteinExistence type="predicted"/>
<evidence type="ECO:0000313" key="3">
    <source>
        <dbReference type="Proteomes" id="UP000095463"/>
    </source>
</evidence>
<dbReference type="Proteomes" id="UP000095463">
    <property type="component" value="Unassembled WGS sequence"/>
</dbReference>
<name>A0A1E5XLM1_9HYPH</name>
<dbReference type="RefSeq" id="WP_069911230.1">
    <property type="nucleotide sequence ID" value="NZ_LAJE02000284.1"/>
</dbReference>
<dbReference type="Gene3D" id="3.90.320.10">
    <property type="match status" value="1"/>
</dbReference>
<evidence type="ECO:0000259" key="1">
    <source>
        <dbReference type="Pfam" id="PF12705"/>
    </source>
</evidence>
<dbReference type="EMBL" id="LAJE02000284">
    <property type="protein sequence ID" value="OEO29501.1"/>
    <property type="molecule type" value="Genomic_DNA"/>
</dbReference>
<reference evidence="2 3" key="1">
    <citation type="journal article" date="2015" name="Genome Announc.">
        <title>Genome Assemblies of Three Soil-Associated Devosia species: D. insulae, D. limi, and D. soli.</title>
        <authorList>
            <person name="Hassan Y.I."/>
            <person name="Lepp D."/>
            <person name="Zhou T."/>
        </authorList>
    </citation>
    <scope>NUCLEOTIDE SEQUENCE [LARGE SCALE GENOMIC DNA]</scope>
    <source>
        <strain evidence="2 3">DS-56</strain>
    </source>
</reference>
<dbReference type="InterPro" id="IPR014153">
    <property type="entry name" value="Ds_break_AddB"/>
</dbReference>
<protein>
    <submittedName>
        <fullName evidence="2">Double-strand break repair protein AddB</fullName>
    </submittedName>
</protein>
<dbReference type="SUPFAM" id="SSF52540">
    <property type="entry name" value="P-loop containing nucleoside triphosphate hydrolases"/>
    <property type="match status" value="1"/>
</dbReference>
<dbReference type="InterPro" id="IPR011604">
    <property type="entry name" value="PDDEXK-like_dom_sf"/>
</dbReference>
<organism evidence="2 3">
    <name type="scientific">Devosia insulae DS-56</name>
    <dbReference type="NCBI Taxonomy" id="1116389"/>
    <lineage>
        <taxon>Bacteria</taxon>
        <taxon>Pseudomonadati</taxon>
        <taxon>Pseudomonadota</taxon>
        <taxon>Alphaproteobacteria</taxon>
        <taxon>Hyphomicrobiales</taxon>
        <taxon>Devosiaceae</taxon>
        <taxon>Devosia</taxon>
    </lineage>
</organism>
<dbReference type="InterPro" id="IPR038726">
    <property type="entry name" value="PDDEXK_AddAB-type"/>
</dbReference>
<dbReference type="AlphaFoldDB" id="A0A1E5XLM1"/>
<keyword evidence="3" id="KW-1185">Reference proteome</keyword>